<dbReference type="GO" id="GO:0016323">
    <property type="term" value="C:basolateral plasma membrane"/>
    <property type="evidence" value="ECO:0007669"/>
    <property type="project" value="TreeGrafter"/>
</dbReference>
<dbReference type="InterPro" id="IPR001478">
    <property type="entry name" value="PDZ"/>
</dbReference>
<dbReference type="AlphaFoldDB" id="A0A3B4XNZ8"/>
<dbReference type="GO" id="GO:0030054">
    <property type="term" value="C:cell junction"/>
    <property type="evidence" value="ECO:0007669"/>
    <property type="project" value="TreeGrafter"/>
</dbReference>
<dbReference type="CDD" id="cd06675">
    <property type="entry name" value="PDZ12_MUPP1-like"/>
    <property type="match status" value="1"/>
</dbReference>
<dbReference type="GO" id="GO:0043113">
    <property type="term" value="P:receptor clustering"/>
    <property type="evidence" value="ECO:0007669"/>
    <property type="project" value="TreeGrafter"/>
</dbReference>
<organism evidence="4 5">
    <name type="scientific">Seriola lalandi dorsalis</name>
    <dbReference type="NCBI Taxonomy" id="1841481"/>
    <lineage>
        <taxon>Eukaryota</taxon>
        <taxon>Metazoa</taxon>
        <taxon>Chordata</taxon>
        <taxon>Craniata</taxon>
        <taxon>Vertebrata</taxon>
        <taxon>Euteleostomi</taxon>
        <taxon>Actinopterygii</taxon>
        <taxon>Neopterygii</taxon>
        <taxon>Teleostei</taxon>
        <taxon>Neoteleostei</taxon>
        <taxon>Acanthomorphata</taxon>
        <taxon>Carangaria</taxon>
        <taxon>Carangiformes</taxon>
        <taxon>Carangidae</taxon>
        <taxon>Seriola</taxon>
    </lineage>
</organism>
<keyword evidence="5" id="KW-1185">Reference proteome</keyword>
<dbReference type="PANTHER" id="PTHR23119">
    <property type="entry name" value="DISCS LARGE"/>
    <property type="match status" value="1"/>
</dbReference>
<proteinExistence type="predicted"/>
<dbReference type="InterPro" id="IPR036034">
    <property type="entry name" value="PDZ_sf"/>
</dbReference>
<evidence type="ECO:0000313" key="5">
    <source>
        <dbReference type="Proteomes" id="UP000261360"/>
    </source>
</evidence>
<dbReference type="Gene3D" id="2.30.42.10">
    <property type="match status" value="1"/>
</dbReference>
<dbReference type="Proteomes" id="UP000261360">
    <property type="component" value="Unplaced"/>
</dbReference>
<dbReference type="STRING" id="1841481.ENSSLDP00000018211"/>
<dbReference type="GO" id="GO:0097120">
    <property type="term" value="P:receptor localization to synapse"/>
    <property type="evidence" value="ECO:0007669"/>
    <property type="project" value="TreeGrafter"/>
</dbReference>
<dbReference type="GeneTree" id="ENSGT00940000155136"/>
<dbReference type="PROSITE" id="PS50106">
    <property type="entry name" value="PDZ"/>
    <property type="match status" value="1"/>
</dbReference>
<comment type="subcellular location">
    <subcellularLocation>
        <location evidence="1">Membrane</location>
    </subcellularLocation>
</comment>
<dbReference type="SUPFAM" id="SSF50156">
    <property type="entry name" value="PDZ domain-like"/>
    <property type="match status" value="1"/>
</dbReference>
<reference evidence="4" key="2">
    <citation type="submission" date="2025-09" db="UniProtKB">
        <authorList>
            <consortium name="Ensembl"/>
        </authorList>
    </citation>
    <scope>IDENTIFICATION</scope>
</reference>
<evidence type="ECO:0000259" key="3">
    <source>
        <dbReference type="PROSITE" id="PS50106"/>
    </source>
</evidence>
<dbReference type="GO" id="GO:0098609">
    <property type="term" value="P:cell-cell adhesion"/>
    <property type="evidence" value="ECO:0007669"/>
    <property type="project" value="TreeGrafter"/>
</dbReference>
<dbReference type="Pfam" id="PF00595">
    <property type="entry name" value="PDZ"/>
    <property type="match status" value="1"/>
</dbReference>
<dbReference type="Ensembl" id="ENSSLDT00000018829.1">
    <property type="protein sequence ID" value="ENSSLDP00000018211.1"/>
    <property type="gene ID" value="ENSSLDG00000014339.1"/>
</dbReference>
<feature type="domain" description="PDZ" evidence="3">
    <location>
        <begin position="20"/>
        <end position="109"/>
    </location>
</feature>
<sequence>TNTDNTFTSSNPSHPLIPLIISLPPSSQGVSDSLGVSIAGGKGSPLGDIPIFIAMIQANGVAAKTHRLKVGDRIVSINGQSLEGLSHSEVVTMLKNSYGNISLQVTHTHTHTHTHTREKVIIQYSLCFSPFINEEHFKEPPDVMRCK</sequence>
<name>A0A3B4XNZ8_SERLL</name>
<protein>
    <recommendedName>
        <fullName evidence="3">PDZ domain-containing protein</fullName>
    </recommendedName>
</protein>
<evidence type="ECO:0000313" key="4">
    <source>
        <dbReference type="Ensembl" id="ENSSLDP00000018211.1"/>
    </source>
</evidence>
<evidence type="ECO:0000256" key="2">
    <source>
        <dbReference type="ARBA" id="ARBA00023136"/>
    </source>
</evidence>
<dbReference type="PANTHER" id="PTHR23119:SF51">
    <property type="entry name" value="DISKS LARGE 1 TUMOR SUPPRESSOR PROTEIN"/>
    <property type="match status" value="1"/>
</dbReference>
<dbReference type="GO" id="GO:0045197">
    <property type="term" value="P:establishment or maintenance of epithelial cell apical/basal polarity"/>
    <property type="evidence" value="ECO:0007669"/>
    <property type="project" value="TreeGrafter"/>
</dbReference>
<accession>A0A3B4XNZ8</accession>
<dbReference type="SMART" id="SM00228">
    <property type="entry name" value="PDZ"/>
    <property type="match status" value="1"/>
</dbReference>
<evidence type="ECO:0000256" key="1">
    <source>
        <dbReference type="ARBA" id="ARBA00004370"/>
    </source>
</evidence>
<dbReference type="InterPro" id="IPR050614">
    <property type="entry name" value="Synaptic_Scaffolding_LAP-MAGUK"/>
</dbReference>
<keyword evidence="2" id="KW-0472">Membrane</keyword>
<dbReference type="GO" id="GO:0019901">
    <property type="term" value="F:protein kinase binding"/>
    <property type="evidence" value="ECO:0007669"/>
    <property type="project" value="TreeGrafter"/>
</dbReference>
<reference evidence="4" key="1">
    <citation type="submission" date="2025-08" db="UniProtKB">
        <authorList>
            <consortium name="Ensembl"/>
        </authorList>
    </citation>
    <scope>IDENTIFICATION</scope>
</reference>